<dbReference type="AlphaFoldDB" id="A0A9Q4Q0D9"/>
<keyword evidence="1" id="KW-0472">Membrane</keyword>
<accession>A0A9Q4Q0D9</accession>
<keyword evidence="1" id="KW-1133">Transmembrane helix</keyword>
<feature type="transmembrane region" description="Helical" evidence="1">
    <location>
        <begin position="20"/>
        <end position="53"/>
    </location>
</feature>
<reference evidence="2" key="1">
    <citation type="submission" date="2022-06" db="EMBL/GenBank/DDBJ databases">
        <title>Natrinema sp. a new haloarchaeum isolate from saline soil.</title>
        <authorList>
            <person name="Strakova D."/>
            <person name="Galisteo C."/>
            <person name="Sanchez-Porro C."/>
            <person name="Ventosa A."/>
        </authorList>
    </citation>
    <scope>NUCLEOTIDE SEQUENCE</scope>
    <source>
        <strain evidence="2">S1CR25-10</strain>
    </source>
</reference>
<dbReference type="RefSeq" id="WP_277521963.1">
    <property type="nucleotide sequence ID" value="NZ_JAMQOT010000004.1"/>
</dbReference>
<comment type="caution">
    <text evidence="2">The sequence shown here is derived from an EMBL/GenBank/DDBJ whole genome shotgun (WGS) entry which is preliminary data.</text>
</comment>
<evidence type="ECO:0000313" key="2">
    <source>
        <dbReference type="EMBL" id="MDF9746415.1"/>
    </source>
</evidence>
<evidence type="ECO:0000256" key="1">
    <source>
        <dbReference type="SAM" id="Phobius"/>
    </source>
</evidence>
<organism evidence="2 3">
    <name type="scientific">Natrinema salsiterrestre</name>
    <dbReference type="NCBI Taxonomy" id="2950540"/>
    <lineage>
        <taxon>Archaea</taxon>
        <taxon>Methanobacteriati</taxon>
        <taxon>Methanobacteriota</taxon>
        <taxon>Stenosarchaea group</taxon>
        <taxon>Halobacteria</taxon>
        <taxon>Halobacteriales</taxon>
        <taxon>Natrialbaceae</taxon>
        <taxon>Natrinema</taxon>
    </lineage>
</organism>
<protein>
    <submittedName>
        <fullName evidence="2">Uncharacterized protein</fullName>
    </submittedName>
</protein>
<gene>
    <name evidence="2" type="ORF">NDI89_12560</name>
</gene>
<feature type="transmembrane region" description="Helical" evidence="1">
    <location>
        <begin position="65"/>
        <end position="87"/>
    </location>
</feature>
<feature type="transmembrane region" description="Helical" evidence="1">
    <location>
        <begin position="99"/>
        <end position="125"/>
    </location>
</feature>
<proteinExistence type="predicted"/>
<dbReference type="EMBL" id="JAMQOT010000004">
    <property type="protein sequence ID" value="MDF9746415.1"/>
    <property type="molecule type" value="Genomic_DNA"/>
</dbReference>
<sequence>MSDVIPTRDGSDRFPLAASLACFAVAGIATVVVDGVGFTLGATGLAVGGVYCLARDAESVTRQTLAHTALGLWIAFLGIAAIHAIGLEAIGATVPGPTLVTVVAVSGATWATLLGAAGATIFLGFREYGSSVPVDDPDDAVFDGETSDYSTR</sequence>
<dbReference type="Proteomes" id="UP001154061">
    <property type="component" value="Unassembled WGS sequence"/>
</dbReference>
<keyword evidence="1" id="KW-0812">Transmembrane</keyword>
<evidence type="ECO:0000313" key="3">
    <source>
        <dbReference type="Proteomes" id="UP001154061"/>
    </source>
</evidence>
<keyword evidence="3" id="KW-1185">Reference proteome</keyword>
<name>A0A9Q4Q0D9_9EURY</name>